<dbReference type="Proteomes" id="UP001500984">
    <property type="component" value="Unassembled WGS sequence"/>
</dbReference>
<evidence type="ECO:0000313" key="2">
    <source>
        <dbReference type="EMBL" id="GAA2101582.1"/>
    </source>
</evidence>
<evidence type="ECO:0000256" key="1">
    <source>
        <dbReference type="SAM" id="SignalP"/>
    </source>
</evidence>
<gene>
    <name evidence="2" type="ORF">GCM10009823_24440</name>
</gene>
<dbReference type="EMBL" id="BAAAPZ010000011">
    <property type="protein sequence ID" value="GAA2101582.1"/>
    <property type="molecule type" value="Genomic_DNA"/>
</dbReference>
<name>A0ABP5INS3_9MICO</name>
<sequence>MLLVPLVYLVIALAQVQAGAYAAQSTAIDAARQAARQPEGAAARAQALGELHFADHGLESARWTVELSCSGDCARAGSRVTAAVEARVPVPGVPQIWGGAHVPGITVRAEHTDVVSPEES</sequence>
<accession>A0ABP5INS3</accession>
<feature type="chain" id="PRO_5045984686" description="TadE-like protein" evidence="1">
    <location>
        <begin position="23"/>
        <end position="120"/>
    </location>
</feature>
<evidence type="ECO:0008006" key="4">
    <source>
        <dbReference type="Google" id="ProtNLM"/>
    </source>
</evidence>
<keyword evidence="1" id="KW-0732">Signal</keyword>
<proteinExistence type="predicted"/>
<reference evidence="3" key="1">
    <citation type="journal article" date="2019" name="Int. J. Syst. Evol. Microbiol.">
        <title>The Global Catalogue of Microorganisms (GCM) 10K type strain sequencing project: providing services to taxonomists for standard genome sequencing and annotation.</title>
        <authorList>
            <consortium name="The Broad Institute Genomics Platform"/>
            <consortium name="The Broad Institute Genome Sequencing Center for Infectious Disease"/>
            <person name="Wu L."/>
            <person name="Ma J."/>
        </authorList>
    </citation>
    <scope>NUCLEOTIDE SEQUENCE [LARGE SCALE GENOMIC DNA]</scope>
    <source>
        <strain evidence="3">JCM 15900</strain>
    </source>
</reference>
<organism evidence="2 3">
    <name type="scientific">Brevibacterium salitolerans</name>
    <dbReference type="NCBI Taxonomy" id="1403566"/>
    <lineage>
        <taxon>Bacteria</taxon>
        <taxon>Bacillati</taxon>
        <taxon>Actinomycetota</taxon>
        <taxon>Actinomycetes</taxon>
        <taxon>Micrococcales</taxon>
        <taxon>Brevibacteriaceae</taxon>
        <taxon>Brevibacterium</taxon>
    </lineage>
</organism>
<protein>
    <recommendedName>
        <fullName evidence="4">TadE-like protein</fullName>
    </recommendedName>
</protein>
<comment type="caution">
    <text evidence="2">The sequence shown here is derived from an EMBL/GenBank/DDBJ whole genome shotgun (WGS) entry which is preliminary data.</text>
</comment>
<feature type="signal peptide" evidence="1">
    <location>
        <begin position="1"/>
        <end position="22"/>
    </location>
</feature>
<evidence type="ECO:0000313" key="3">
    <source>
        <dbReference type="Proteomes" id="UP001500984"/>
    </source>
</evidence>
<keyword evidence="3" id="KW-1185">Reference proteome</keyword>